<dbReference type="RefSeq" id="WP_092526029.1">
    <property type="nucleotide sequence ID" value="NZ_FNCI01000008.1"/>
</dbReference>
<evidence type="ECO:0000313" key="2">
    <source>
        <dbReference type="Proteomes" id="UP000198641"/>
    </source>
</evidence>
<dbReference type="Proteomes" id="UP000198641">
    <property type="component" value="Unassembled WGS sequence"/>
</dbReference>
<organism evidence="1 2">
    <name type="scientific">Onishia taeanensis</name>
    <dbReference type="NCBI Taxonomy" id="284577"/>
    <lineage>
        <taxon>Bacteria</taxon>
        <taxon>Pseudomonadati</taxon>
        <taxon>Pseudomonadota</taxon>
        <taxon>Gammaproteobacteria</taxon>
        <taxon>Oceanospirillales</taxon>
        <taxon>Halomonadaceae</taxon>
        <taxon>Onishia</taxon>
    </lineage>
</organism>
<gene>
    <name evidence="1" type="ORF">SAMN05216571_10825</name>
</gene>
<accession>A0A1G7SYP8</accession>
<dbReference type="OrthoDB" id="6170004at2"/>
<sequence>MRQRLTDHKPRRAGGEPLGTLQDAGELAVLTPNQGETRHRYALVVAFESEEQLRRAIDGHQCRYRNGQRIEELRHE</sequence>
<dbReference type="AlphaFoldDB" id="A0A1G7SYP8"/>
<reference evidence="1 2" key="1">
    <citation type="submission" date="2016-10" db="EMBL/GenBank/DDBJ databases">
        <authorList>
            <person name="de Groot N.N."/>
        </authorList>
    </citation>
    <scope>NUCLEOTIDE SEQUENCE [LARGE SCALE GENOMIC DNA]</scope>
    <source>
        <strain evidence="1 2">BH539</strain>
    </source>
</reference>
<name>A0A1G7SYP8_9GAMM</name>
<evidence type="ECO:0000313" key="1">
    <source>
        <dbReference type="EMBL" id="SDG27549.1"/>
    </source>
</evidence>
<proteinExistence type="predicted"/>
<protein>
    <submittedName>
        <fullName evidence="1">Uncharacterized protein</fullName>
    </submittedName>
</protein>
<dbReference type="STRING" id="284577.SAMN05216571_10825"/>
<dbReference type="EMBL" id="FNCI01000008">
    <property type="protein sequence ID" value="SDG27549.1"/>
    <property type="molecule type" value="Genomic_DNA"/>
</dbReference>
<keyword evidence="2" id="KW-1185">Reference proteome</keyword>